<comment type="caution">
    <text evidence="1">The sequence shown here is derived from an EMBL/GenBank/DDBJ whole genome shotgun (WGS) entry which is preliminary data.</text>
</comment>
<evidence type="ECO:0000313" key="1">
    <source>
        <dbReference type="EMBL" id="CAF4378953.1"/>
    </source>
</evidence>
<dbReference type="AlphaFoldDB" id="A0A8S2VB70"/>
<proteinExistence type="predicted"/>
<gene>
    <name evidence="1" type="ORF">BYL167_LOCUS30651</name>
</gene>
<name>A0A8S2VB70_9BILA</name>
<evidence type="ECO:0000313" key="2">
    <source>
        <dbReference type="Proteomes" id="UP000681967"/>
    </source>
</evidence>
<protein>
    <submittedName>
        <fullName evidence="1">Uncharacterized protein</fullName>
    </submittedName>
</protein>
<dbReference type="PANTHER" id="PTHR37162:SF11">
    <property type="match status" value="1"/>
</dbReference>
<accession>A0A8S2VB70</accession>
<organism evidence="1 2">
    <name type="scientific">Rotaria magnacalcarata</name>
    <dbReference type="NCBI Taxonomy" id="392030"/>
    <lineage>
        <taxon>Eukaryota</taxon>
        <taxon>Metazoa</taxon>
        <taxon>Spiralia</taxon>
        <taxon>Gnathifera</taxon>
        <taxon>Rotifera</taxon>
        <taxon>Eurotatoria</taxon>
        <taxon>Bdelloidea</taxon>
        <taxon>Philodinida</taxon>
        <taxon>Philodinidae</taxon>
        <taxon>Rotaria</taxon>
    </lineage>
</organism>
<dbReference type="Proteomes" id="UP000681967">
    <property type="component" value="Unassembled WGS sequence"/>
</dbReference>
<sequence length="287" mass="32637">MPRLATKFNISWLEKVDSDGVPVKRWLKQGAQLSSFVCTLCKTGDLNGGNKGWQSIECHMDNKKHRDNLKLLKENTTFTIQTEVNHNPSQADSSSSNISKVTLASQTKNFSFSDQVTRAEALWTINASRHDYSYLSCNESGDLFKKMFPDSDIAQTFNMERKKLSYVISHGLGSFFHRNLVEDIRQCERFIIGVKNQRVVTRYYKSILLGHAPAHVIRDHIINSFRTDGIDIKRLLMIGRDNPNVNKTVEKLIDEEMKKVGGELLKLGSCHIHVVHNAFKSGENIII</sequence>
<reference evidence="1" key="1">
    <citation type="submission" date="2021-02" db="EMBL/GenBank/DDBJ databases">
        <authorList>
            <person name="Nowell W R."/>
        </authorList>
    </citation>
    <scope>NUCLEOTIDE SEQUENCE</scope>
</reference>
<dbReference type="PANTHER" id="PTHR37162">
    <property type="entry name" value="HAT FAMILY DIMERISATION DOMAINCONTAINING PROTEIN-RELATED"/>
    <property type="match status" value="1"/>
</dbReference>
<dbReference type="EMBL" id="CAJOBH010050953">
    <property type="protein sequence ID" value="CAF4378953.1"/>
    <property type="molecule type" value="Genomic_DNA"/>
</dbReference>